<protein>
    <submittedName>
        <fullName evidence="2">Cryptochrome/photolyase family protein</fullName>
    </submittedName>
</protein>
<evidence type="ECO:0000256" key="1">
    <source>
        <dbReference type="SAM" id="MobiDB-lite"/>
    </source>
</evidence>
<dbReference type="Gene3D" id="1.25.40.80">
    <property type="match status" value="1"/>
</dbReference>
<dbReference type="Proteomes" id="UP000240527">
    <property type="component" value="Chromosome"/>
</dbReference>
<dbReference type="Gene3D" id="1.10.579.10">
    <property type="entry name" value="DNA Cyclobutane Dipyrimidine Photolyase, subunit A, domain 3"/>
    <property type="match status" value="1"/>
</dbReference>
<reference evidence="2 3" key="1">
    <citation type="journal article" date="2015" name="Biotechnol. Bioeng.">
        <title>Genome sequence and phenotypic characterization of Caulobacter segnis.</title>
        <authorList>
            <person name="Patel S."/>
            <person name="Fletcher B."/>
            <person name="Scott D.C."/>
            <person name="Ely B."/>
        </authorList>
    </citation>
    <scope>NUCLEOTIDE SEQUENCE [LARGE SCALE GENOMIC DNA]</scope>
    <source>
        <strain evidence="2 3">TK0059</strain>
    </source>
</reference>
<dbReference type="InterPro" id="IPR014729">
    <property type="entry name" value="Rossmann-like_a/b/a_fold"/>
</dbReference>
<dbReference type="Gene3D" id="1.10.10.1710">
    <property type="entry name" value="Deoxyribodipyrimidine photolyase-related"/>
    <property type="match status" value="1"/>
</dbReference>
<dbReference type="EMBL" id="CP027850">
    <property type="protein sequence ID" value="AVQ02111.1"/>
    <property type="molecule type" value="Genomic_DNA"/>
</dbReference>
<dbReference type="PANTHER" id="PTHR38657:SF1">
    <property type="entry name" value="SLR1343 PROTEIN"/>
    <property type="match status" value="1"/>
</dbReference>
<evidence type="ECO:0000313" key="2">
    <source>
        <dbReference type="EMBL" id="AVQ02111.1"/>
    </source>
</evidence>
<dbReference type="Pfam" id="PF04244">
    <property type="entry name" value="DPRP"/>
    <property type="match status" value="1"/>
</dbReference>
<dbReference type="InterPro" id="IPR036134">
    <property type="entry name" value="Crypto/Photolyase_FAD-like_sf"/>
</dbReference>
<proteinExistence type="predicted"/>
<keyword evidence="3" id="KW-1185">Reference proteome</keyword>
<dbReference type="SUPFAM" id="SSF48173">
    <property type="entry name" value="Cryptochrome/photolyase FAD-binding domain"/>
    <property type="match status" value="1"/>
</dbReference>
<evidence type="ECO:0000313" key="3">
    <source>
        <dbReference type="Proteomes" id="UP000240527"/>
    </source>
</evidence>
<accession>A0ABM6TG44</accession>
<dbReference type="Gene3D" id="3.40.50.620">
    <property type="entry name" value="HUPs"/>
    <property type="match status" value="1"/>
</dbReference>
<dbReference type="InterPro" id="IPR052551">
    <property type="entry name" value="UV-DNA_repair_photolyase"/>
</dbReference>
<feature type="compositionally biased region" description="Basic and acidic residues" evidence="1">
    <location>
        <begin position="195"/>
        <end position="207"/>
    </location>
</feature>
<organism evidence="2 3">
    <name type="scientific">Caulobacter segnis</name>
    <dbReference type="NCBI Taxonomy" id="88688"/>
    <lineage>
        <taxon>Bacteria</taxon>
        <taxon>Pseudomonadati</taxon>
        <taxon>Pseudomonadota</taxon>
        <taxon>Alphaproteobacteria</taxon>
        <taxon>Caulobacterales</taxon>
        <taxon>Caulobacteraceae</taxon>
        <taxon>Caulobacter</taxon>
    </lineage>
</organism>
<sequence length="531" mass="60079">MVDRARAARRKPSFPEGQRFAVSNSRGALRLVLGDQLSEGLSALSDIDPARDVVLMVESVAEATAWKHHKQKLVLVWSAMRQFAERLRAKGLRVRYVTLDDPDNTRTIAGEVTRALGEGAFDRVVRTACGKWGLEQALLNLDVGVPIETREDDRFLCSRAEFAAWAEGRRELRMEFFYREMRRRTGLLMDGDKPAGGRWNFDPENRKKLPKGVRPPQRLRAAPNATTQTVIEMVSAGFDDHFGMLDAFGWPTNPEEAEATLEHFLAHMLPEFGDWQDAMAWEQPFLWHGLISPALNIGLLDPLDICRRAEAAWREGRAPLNAVEGFIRQIIGWREFVRGVYWLKMPEYGLRNALEAEGKLPWFYWTGETDMACVADAVRSARDHAYAHHIQRLMVTGNLAMLLGVHPDAVDDWYMVVFADAYEWVEMPNTRGMATFADGGIVGSKPYAASGAYIDRMSDYCKGCRYDVKQRLGDDACPFNALYWDFIDRHAQRLAGNGRMLMPLKTLSGMDEAERRAFREKAAALRSAMGV</sequence>
<feature type="region of interest" description="Disordered" evidence="1">
    <location>
        <begin position="195"/>
        <end position="221"/>
    </location>
</feature>
<dbReference type="PANTHER" id="PTHR38657">
    <property type="entry name" value="SLR1343 PROTEIN"/>
    <property type="match status" value="1"/>
</dbReference>
<dbReference type="InterPro" id="IPR007357">
    <property type="entry name" value="PhrB-like"/>
</dbReference>
<name>A0ABM6TG44_9CAUL</name>
<gene>
    <name evidence="2" type="ORF">B7G68_09790</name>
</gene>